<dbReference type="Proteomes" id="UP001201812">
    <property type="component" value="Unassembled WGS sequence"/>
</dbReference>
<reference evidence="2" key="1">
    <citation type="submission" date="2022-01" db="EMBL/GenBank/DDBJ databases">
        <title>Genome Sequence Resource for Two Populations of Ditylenchus destructor, the Migratory Endoparasitic Phytonematode.</title>
        <authorList>
            <person name="Zhang H."/>
            <person name="Lin R."/>
            <person name="Xie B."/>
        </authorList>
    </citation>
    <scope>NUCLEOTIDE SEQUENCE</scope>
    <source>
        <strain evidence="2">BazhouSP</strain>
    </source>
</reference>
<keyword evidence="3" id="KW-1185">Reference proteome</keyword>
<gene>
    <name evidence="2" type="ORF">DdX_12561</name>
</gene>
<dbReference type="AlphaFoldDB" id="A0AAD4R3J2"/>
<protein>
    <recommendedName>
        <fullName evidence="4">Secreted protein</fullName>
    </recommendedName>
</protein>
<sequence>MTSQKSVTFLIFAGSVFVEIWATSDFVDLRPDLCRGWASHQFCTNGVYSLAGTNIPRTQCTLCPETCKQTCQNYREEIPEWQAEYQAGGGLHRCVLLEILSAKKSSEPNEEGIVLVDLRPEDCQVWALTIHWCTNKFYLKKGTDIPWKTCILCPKTCIETCKKWSAEIPKWQATWDQDKITDMIGK</sequence>
<feature type="chain" id="PRO_5042057725" description="Secreted protein" evidence="1">
    <location>
        <begin position="23"/>
        <end position="186"/>
    </location>
</feature>
<organism evidence="2 3">
    <name type="scientific">Ditylenchus destructor</name>
    <dbReference type="NCBI Taxonomy" id="166010"/>
    <lineage>
        <taxon>Eukaryota</taxon>
        <taxon>Metazoa</taxon>
        <taxon>Ecdysozoa</taxon>
        <taxon>Nematoda</taxon>
        <taxon>Chromadorea</taxon>
        <taxon>Rhabditida</taxon>
        <taxon>Tylenchina</taxon>
        <taxon>Tylenchomorpha</taxon>
        <taxon>Sphaerularioidea</taxon>
        <taxon>Anguinidae</taxon>
        <taxon>Anguininae</taxon>
        <taxon>Ditylenchus</taxon>
    </lineage>
</organism>
<evidence type="ECO:0000313" key="3">
    <source>
        <dbReference type="Proteomes" id="UP001201812"/>
    </source>
</evidence>
<proteinExistence type="predicted"/>
<dbReference type="EMBL" id="JAKKPZ010000042">
    <property type="protein sequence ID" value="KAI1707185.1"/>
    <property type="molecule type" value="Genomic_DNA"/>
</dbReference>
<evidence type="ECO:0000256" key="1">
    <source>
        <dbReference type="SAM" id="SignalP"/>
    </source>
</evidence>
<keyword evidence="1" id="KW-0732">Signal</keyword>
<evidence type="ECO:0008006" key="4">
    <source>
        <dbReference type="Google" id="ProtNLM"/>
    </source>
</evidence>
<feature type="signal peptide" evidence="1">
    <location>
        <begin position="1"/>
        <end position="22"/>
    </location>
</feature>
<name>A0AAD4R3J2_9BILA</name>
<evidence type="ECO:0000313" key="2">
    <source>
        <dbReference type="EMBL" id="KAI1707185.1"/>
    </source>
</evidence>
<comment type="caution">
    <text evidence="2">The sequence shown here is derived from an EMBL/GenBank/DDBJ whole genome shotgun (WGS) entry which is preliminary data.</text>
</comment>
<accession>A0AAD4R3J2</accession>